<dbReference type="Gene3D" id="3.40.50.150">
    <property type="entry name" value="Vaccinia Virus protein VP39"/>
    <property type="match status" value="1"/>
</dbReference>
<organism evidence="8 9">
    <name type="scientific">Clydaea vesicula</name>
    <dbReference type="NCBI Taxonomy" id="447962"/>
    <lineage>
        <taxon>Eukaryota</taxon>
        <taxon>Fungi</taxon>
        <taxon>Fungi incertae sedis</taxon>
        <taxon>Chytridiomycota</taxon>
        <taxon>Chytridiomycota incertae sedis</taxon>
        <taxon>Chytridiomycetes</taxon>
        <taxon>Lobulomycetales</taxon>
        <taxon>Lobulomycetaceae</taxon>
        <taxon>Clydaea</taxon>
    </lineage>
</organism>
<keyword evidence="4" id="KW-0808">Transferase</keyword>
<evidence type="ECO:0000259" key="7">
    <source>
        <dbReference type="Pfam" id="PF01728"/>
    </source>
</evidence>
<dbReference type="PANTHER" id="PTHR10920:SF12">
    <property type="entry name" value="TRNA (CYTIDINE(32)_GUANOSINE(34)-2'-O)-METHYLTRANSFERASE-RELATED"/>
    <property type="match status" value="1"/>
</dbReference>
<dbReference type="EMBL" id="JADGJW010000213">
    <property type="protein sequence ID" value="KAJ3221713.1"/>
    <property type="molecule type" value="Genomic_DNA"/>
</dbReference>
<evidence type="ECO:0000256" key="2">
    <source>
        <dbReference type="ARBA" id="ARBA00022552"/>
    </source>
</evidence>
<keyword evidence="3" id="KW-0489">Methyltransferase</keyword>
<dbReference type="GO" id="GO:0005737">
    <property type="term" value="C:cytoplasm"/>
    <property type="evidence" value="ECO:0007669"/>
    <property type="project" value="TreeGrafter"/>
</dbReference>
<name>A0AAD5U2A0_9FUNG</name>
<evidence type="ECO:0000313" key="9">
    <source>
        <dbReference type="Proteomes" id="UP001211065"/>
    </source>
</evidence>
<dbReference type="Pfam" id="PF01728">
    <property type="entry name" value="FtsJ"/>
    <property type="match status" value="1"/>
</dbReference>
<comment type="caution">
    <text evidence="8">The sequence shown here is derived from an EMBL/GenBank/DDBJ whole genome shotgun (WGS) entry which is preliminary data.</text>
</comment>
<keyword evidence="9" id="KW-1185">Reference proteome</keyword>
<sequence length="894" mass="103364">MLTIMQSPLKKKKERIKTCKPKFIISEPFLNVKKIPPLTIQESYLVLPMMDDNLNNKSGTILMTRPKSHYETTRNVIRDVKRPYTSLQYPRVQNSLNKTLELELGIKKNIEFEFEGLSKKQREVMLKVFKKSETTKFKFNKIKKTSKITINDYHDIADDIEVEEVDDTFNNNDDNSYFKENYSLTTHDNVQDLCFPLENYDLKSSELVKEEKILDEKFENISRTYANMGETPKKQDISDLPLSKKYKQIINRNSKIKINDNGERIDIEFTSKIKEGNYKTFFFLLNAALVTNGLSEWVNSTLESPVNLQEYIEQHILTAKDVSEDQLRYEALTEKKKPKMEKKLTAAETHIMEHLNLKKEKEVAEYGFLNELETAMNTWKPTYLNKKKGKMLNIISETVAPENVLKDLTRNFNLEKPLKNVSIFNEEKIIPSSNEMEQTRNQFKKHFTNYTRNKVNDYLETKIIKNDDLKNLHVSNYGRWYINPKNWNRVQQDSIKKFKKLDKVEGEISFVQRRLLEIQELQKQEDMDILSGRFQSQKSPRSQRIRVASVFENSIPPNLSRSSSLVKSTSNRRISVQFSEGHSKDRRASKISGNLSTFNNRRMSTISSASTKAIPKKTASSNYHRKSVSSYPGNNKDLKNDDIKESNESEDIKKFIWIHSYRARSAFKLLQLNDEYDFLNQSVMNAVDLCAAPGSWSQVLSKMIFSSDRKGTQNRKVVAVDLQSMLPIPNVINIKGDITKLETVNDILDQFNNGQEGKEDNILADLVVCDGAPDVTGLHEIDEYLQSQLLMAALNITTFILKPGGSFVSKIFLDKDSDFLYARFKVFFEMVIFSKPKSSRQNSKENFIVCKGFQLPKDFQPRLINSVIDENLTSSETDSLVFPFINTGDLSGFD</sequence>
<dbReference type="HAMAP" id="MF_01547">
    <property type="entry name" value="RNA_methyltr_E"/>
    <property type="match status" value="1"/>
</dbReference>
<dbReference type="GO" id="GO:0008175">
    <property type="term" value="F:tRNA methyltransferase activity"/>
    <property type="evidence" value="ECO:0007669"/>
    <property type="project" value="TreeGrafter"/>
</dbReference>
<protein>
    <recommendedName>
        <fullName evidence="7">Ribosomal RNA methyltransferase FtsJ domain-containing protein</fullName>
    </recommendedName>
</protein>
<feature type="region of interest" description="Disordered" evidence="6">
    <location>
        <begin position="606"/>
        <end position="643"/>
    </location>
</feature>
<evidence type="ECO:0000256" key="1">
    <source>
        <dbReference type="ARBA" id="ARBA00022490"/>
    </source>
</evidence>
<dbReference type="InterPro" id="IPR015507">
    <property type="entry name" value="rRNA-MeTfrase_E"/>
</dbReference>
<dbReference type="InterPro" id="IPR050082">
    <property type="entry name" value="RNA_methyltr_RlmE"/>
</dbReference>
<evidence type="ECO:0000256" key="5">
    <source>
        <dbReference type="ARBA" id="ARBA00022691"/>
    </source>
</evidence>
<evidence type="ECO:0000256" key="3">
    <source>
        <dbReference type="ARBA" id="ARBA00022603"/>
    </source>
</evidence>
<feature type="compositionally biased region" description="Polar residues" evidence="6">
    <location>
        <begin position="618"/>
        <end position="633"/>
    </location>
</feature>
<dbReference type="PANTHER" id="PTHR10920">
    <property type="entry name" value="RIBOSOMAL RNA METHYLTRANSFERASE"/>
    <property type="match status" value="1"/>
</dbReference>
<dbReference type="SUPFAM" id="SSF53335">
    <property type="entry name" value="S-adenosyl-L-methionine-dependent methyltransferases"/>
    <property type="match status" value="1"/>
</dbReference>
<dbReference type="Proteomes" id="UP001211065">
    <property type="component" value="Unassembled WGS sequence"/>
</dbReference>
<accession>A0AAD5U2A0</accession>
<proteinExistence type="inferred from homology"/>
<reference evidence="8" key="1">
    <citation type="submission" date="2020-05" db="EMBL/GenBank/DDBJ databases">
        <title>Phylogenomic resolution of chytrid fungi.</title>
        <authorList>
            <person name="Stajich J.E."/>
            <person name="Amses K."/>
            <person name="Simmons R."/>
            <person name="Seto K."/>
            <person name="Myers J."/>
            <person name="Bonds A."/>
            <person name="Quandt C.A."/>
            <person name="Barry K."/>
            <person name="Liu P."/>
            <person name="Grigoriev I."/>
            <person name="Longcore J.E."/>
            <person name="James T.Y."/>
        </authorList>
    </citation>
    <scope>NUCLEOTIDE SEQUENCE</scope>
    <source>
        <strain evidence="8">JEL0476</strain>
    </source>
</reference>
<keyword evidence="5" id="KW-0949">S-adenosyl-L-methionine</keyword>
<dbReference type="GO" id="GO:0006364">
    <property type="term" value="P:rRNA processing"/>
    <property type="evidence" value="ECO:0007669"/>
    <property type="project" value="UniProtKB-KW"/>
</dbReference>
<evidence type="ECO:0000256" key="6">
    <source>
        <dbReference type="SAM" id="MobiDB-lite"/>
    </source>
</evidence>
<dbReference type="AlphaFoldDB" id="A0AAD5U2A0"/>
<feature type="domain" description="Ribosomal RNA methyltransferase FtsJ" evidence="7">
    <location>
        <begin position="661"/>
        <end position="853"/>
    </location>
</feature>
<dbReference type="FunFam" id="3.40.50.150:FF:000220">
    <property type="entry name" value="CAMK protein kinase"/>
    <property type="match status" value="1"/>
</dbReference>
<dbReference type="InterPro" id="IPR029063">
    <property type="entry name" value="SAM-dependent_MTases_sf"/>
</dbReference>
<dbReference type="InterPro" id="IPR002877">
    <property type="entry name" value="RNA_MeTrfase_FtsJ_dom"/>
</dbReference>
<evidence type="ECO:0000313" key="8">
    <source>
        <dbReference type="EMBL" id="KAJ3221713.1"/>
    </source>
</evidence>
<dbReference type="GO" id="GO:0002181">
    <property type="term" value="P:cytoplasmic translation"/>
    <property type="evidence" value="ECO:0007669"/>
    <property type="project" value="TreeGrafter"/>
</dbReference>
<gene>
    <name evidence="8" type="ORF">HK099_003202</name>
</gene>
<keyword evidence="1" id="KW-0963">Cytoplasm</keyword>
<evidence type="ECO:0000256" key="4">
    <source>
        <dbReference type="ARBA" id="ARBA00022679"/>
    </source>
</evidence>
<dbReference type="GO" id="GO:0030488">
    <property type="term" value="P:tRNA methylation"/>
    <property type="evidence" value="ECO:0007669"/>
    <property type="project" value="TreeGrafter"/>
</dbReference>
<keyword evidence="2" id="KW-0698">rRNA processing</keyword>